<feature type="compositionally biased region" description="Basic residues" evidence="1">
    <location>
        <begin position="53"/>
        <end position="62"/>
    </location>
</feature>
<name>A0A6J7X994_9CAUD</name>
<accession>A0A6J7X994</accession>
<sequence>MKFDLLYNSLLEGFNIPPLYQNAVQSGPDAGITSGDINNTFPSKISNVNIKLPKFKHKKTKQLPREKSAKYRQDTHGRNNQA</sequence>
<protein>
    <submittedName>
        <fullName evidence="2">Uncharacterized protein</fullName>
    </submittedName>
</protein>
<evidence type="ECO:0000256" key="1">
    <source>
        <dbReference type="SAM" id="MobiDB-lite"/>
    </source>
</evidence>
<proteinExistence type="predicted"/>
<evidence type="ECO:0000313" key="2">
    <source>
        <dbReference type="EMBL" id="CAB5226472.1"/>
    </source>
</evidence>
<feature type="compositionally biased region" description="Basic and acidic residues" evidence="1">
    <location>
        <begin position="63"/>
        <end position="82"/>
    </location>
</feature>
<organism evidence="2">
    <name type="scientific">uncultured Caudovirales phage</name>
    <dbReference type="NCBI Taxonomy" id="2100421"/>
    <lineage>
        <taxon>Viruses</taxon>
        <taxon>Duplodnaviria</taxon>
        <taxon>Heunggongvirae</taxon>
        <taxon>Uroviricota</taxon>
        <taxon>Caudoviricetes</taxon>
        <taxon>Peduoviridae</taxon>
        <taxon>Maltschvirus</taxon>
        <taxon>Maltschvirus maltsch</taxon>
    </lineage>
</organism>
<gene>
    <name evidence="2" type="ORF">UFOVP760_246</name>
</gene>
<feature type="region of interest" description="Disordered" evidence="1">
    <location>
        <begin position="52"/>
        <end position="82"/>
    </location>
</feature>
<reference evidence="2" key="1">
    <citation type="submission" date="2020-05" db="EMBL/GenBank/DDBJ databases">
        <authorList>
            <person name="Chiriac C."/>
            <person name="Salcher M."/>
            <person name="Ghai R."/>
            <person name="Kavagutti S V."/>
        </authorList>
    </citation>
    <scope>NUCLEOTIDE SEQUENCE</scope>
</reference>
<dbReference type="EMBL" id="LR798360">
    <property type="protein sequence ID" value="CAB5226472.1"/>
    <property type="molecule type" value="Genomic_DNA"/>
</dbReference>